<comment type="caution">
    <text evidence="3">The sequence shown here is derived from an EMBL/GenBank/DDBJ whole genome shotgun (WGS) entry which is preliminary data.</text>
</comment>
<dbReference type="Pfam" id="PF26639">
    <property type="entry name" value="Het-6_barrel"/>
    <property type="match status" value="1"/>
</dbReference>
<keyword evidence="4" id="KW-1185">Reference proteome</keyword>
<feature type="compositionally biased region" description="Polar residues" evidence="1">
    <location>
        <begin position="573"/>
        <end position="590"/>
    </location>
</feature>
<dbReference type="Proteomes" id="UP000801864">
    <property type="component" value="Unassembled WGS sequence"/>
</dbReference>
<evidence type="ECO:0000313" key="4">
    <source>
        <dbReference type="Proteomes" id="UP000801864"/>
    </source>
</evidence>
<dbReference type="PANTHER" id="PTHR24148:SF64">
    <property type="entry name" value="HETEROKARYON INCOMPATIBILITY DOMAIN-CONTAINING PROTEIN"/>
    <property type="match status" value="1"/>
</dbReference>
<dbReference type="AlphaFoldDB" id="A0A9P4XCD9"/>
<dbReference type="PANTHER" id="PTHR24148">
    <property type="entry name" value="ANKYRIN REPEAT DOMAIN-CONTAINING PROTEIN 39 HOMOLOG-RELATED"/>
    <property type="match status" value="1"/>
</dbReference>
<feature type="compositionally biased region" description="Polar residues" evidence="1">
    <location>
        <begin position="598"/>
        <end position="607"/>
    </location>
</feature>
<dbReference type="EMBL" id="QLNT01000015">
    <property type="protein sequence ID" value="KAF3067765.1"/>
    <property type="molecule type" value="Genomic_DNA"/>
</dbReference>
<feature type="region of interest" description="Disordered" evidence="1">
    <location>
        <begin position="436"/>
        <end position="455"/>
    </location>
</feature>
<feature type="compositionally biased region" description="Basic residues" evidence="1">
    <location>
        <begin position="436"/>
        <end position="445"/>
    </location>
</feature>
<dbReference type="Pfam" id="PF06985">
    <property type="entry name" value="HET"/>
    <property type="match status" value="1"/>
</dbReference>
<sequence length="861" mass="97746">MRLHRYAGSRRRFVPFVLHSWHSINPTLRHIHIPGRDREIFKALSSLRLRASGFRLESLFLSHGKKPVKRRGFRPKESFMDQHQPLSHRPKQSLSIPEGKRYVYKPLGENKCVRFLTLQPGSGSDPLVGSLEFGSLDPADIAQLPPYEAISYVWGTSDRLFELLCDGAILPLTQSIRDALVRVRLPDRPRRLWADQICINQDDIAERSQQVKLMNAVYKNASKVLVWLGRDVDGVAADAVRMVHYLDGVFKDDKAHEKFKVDHEENLVMQSPERWKPLSKLTKLPWFHRIWIVQEIGTTAPATLYWGDTEMDWDMLSFVAGILNERYHHLRTRFFIGTSNIRYLHKRFVEPDVEYDQFHNRGNFAYELHRARHLLAQDPRDHVYAFLGHFSLGKGSEELQSLVVDYSKSIEEVYFDVAVRGLRGANDLVMLAATHHSRPNGKRRAPGNEQEVDLPSWVPDWRDLPMHILGSPAVPHRASKDTRPDLTIDEDKRILHARGVRVDVVERHSWTIYGTAFQVRQDDHGPKKKWWKQPRPRENSQASDHGSPHLQPQSRNQSNNTRSPSSSSNTSRGGKNTTRGSNTTSNYQRGRNSHQRRNSQSEQSGSRTHPMEVLWKQICGYQTFTLSRIYPPFLKDPSSSPSPSPSLPTTSHDHHKSAFFALIQTLTNACTGMDRSRPYSSISPDEWLASGAAYLVRYALPASSSSSLSPSQTFPSFPSSQRSESNSNSSTNNSNNKNVMSNFFERANSLASSSSSHTPISPAIHALSLTGDPFKWSHEATLITRYRRFAVTRNGYFVLGPDALQEGDVVAVLRGGKTPFLLREVDGGSGWRLVGECYVHGLMDGEGWDVEGAKEEVFSIR</sequence>
<feature type="domain" description="Heterokaryon incompatibility" evidence="2">
    <location>
        <begin position="147"/>
        <end position="295"/>
    </location>
</feature>
<accession>A0A9P4XCD9</accession>
<gene>
    <name evidence="3" type="ORF">CFAM422_008319</name>
</gene>
<dbReference type="InterPro" id="IPR010730">
    <property type="entry name" value="HET"/>
</dbReference>
<feature type="region of interest" description="Disordered" evidence="1">
    <location>
        <begin position="521"/>
        <end position="609"/>
    </location>
</feature>
<dbReference type="InterPro" id="IPR052895">
    <property type="entry name" value="HetReg/Transcr_Mod"/>
</dbReference>
<evidence type="ECO:0000256" key="1">
    <source>
        <dbReference type="SAM" id="MobiDB-lite"/>
    </source>
</evidence>
<evidence type="ECO:0000313" key="3">
    <source>
        <dbReference type="EMBL" id="KAF3067765.1"/>
    </source>
</evidence>
<organism evidence="3 4">
    <name type="scientific">Trichoderma lentiforme</name>
    <dbReference type="NCBI Taxonomy" id="1567552"/>
    <lineage>
        <taxon>Eukaryota</taxon>
        <taxon>Fungi</taxon>
        <taxon>Dikarya</taxon>
        <taxon>Ascomycota</taxon>
        <taxon>Pezizomycotina</taxon>
        <taxon>Sordariomycetes</taxon>
        <taxon>Hypocreomycetidae</taxon>
        <taxon>Hypocreales</taxon>
        <taxon>Hypocreaceae</taxon>
        <taxon>Trichoderma</taxon>
    </lineage>
</organism>
<evidence type="ECO:0000259" key="2">
    <source>
        <dbReference type="Pfam" id="PF06985"/>
    </source>
</evidence>
<name>A0A9P4XCD9_9HYPO</name>
<feature type="compositionally biased region" description="Low complexity" evidence="1">
    <location>
        <begin position="551"/>
        <end position="572"/>
    </location>
</feature>
<proteinExistence type="predicted"/>
<reference evidence="3 4" key="1">
    <citation type="submission" date="2018-06" db="EMBL/GenBank/DDBJ databases">
        <title>Genome analysis of cellulolytic fungus Trichoderma lentiforme CFAM-422.</title>
        <authorList>
            <person name="Steindorff A.S."/>
            <person name="Formighieri E.F."/>
            <person name="Midorikawa G.E.O."/>
            <person name="Tamietti M.S."/>
            <person name="Ramos E.Z."/>
            <person name="Silva A.S."/>
            <person name="Bon E.P.S."/>
            <person name="Mendes T.D."/>
            <person name="Damaso M.C.T."/>
            <person name="Favaro L.C.L."/>
        </authorList>
    </citation>
    <scope>NUCLEOTIDE SEQUENCE [LARGE SCALE GENOMIC DNA]</scope>
    <source>
        <strain evidence="3 4">CFAM-422</strain>
    </source>
</reference>
<feature type="region of interest" description="Disordered" evidence="1">
    <location>
        <begin position="703"/>
        <end position="738"/>
    </location>
</feature>
<protein>
    <recommendedName>
        <fullName evidence="2">Heterokaryon incompatibility domain-containing protein</fullName>
    </recommendedName>
</protein>